<evidence type="ECO:0000313" key="1">
    <source>
        <dbReference type="EMBL" id="MFE7967372.1"/>
    </source>
</evidence>
<dbReference type="RefSeq" id="WP_381728572.1">
    <property type="nucleotide sequence ID" value="NZ_JBHVBU010000144.1"/>
</dbReference>
<organism evidence="1 2">
    <name type="scientific">Streptomyces cellulosae</name>
    <dbReference type="NCBI Taxonomy" id="1968"/>
    <lineage>
        <taxon>Bacteria</taxon>
        <taxon>Bacillati</taxon>
        <taxon>Actinomycetota</taxon>
        <taxon>Actinomycetes</taxon>
        <taxon>Kitasatosporales</taxon>
        <taxon>Streptomycetaceae</taxon>
        <taxon>Streptomyces</taxon>
    </lineage>
</organism>
<gene>
    <name evidence="1" type="ORF">ACFU0X_30785</name>
</gene>
<proteinExistence type="predicted"/>
<name>A0ABW6JPN0_STRCE</name>
<sequence length="222" mass="24001">MSFLSLPPESMFPGEHVVLHKNANAVIDVKESGLTQFAFDDLMWLIGMSGKEAIGGRCFLTNYRLVFKAHAANRLRGSFSVFLPSVVGVRNSSFAVTRKVTVTTGLQELTMVLWGVPRFIDTVRALSAGLGPDHVAHLVSLVLREPWKAGDGLKVAARLERINAALSLTRGTAEADLERLAGMVASLIDGTFRRTDAAGVLGIVDLLHSARRAGDDWRAGMC</sequence>
<reference evidence="1 2" key="1">
    <citation type="submission" date="2024-09" db="EMBL/GenBank/DDBJ databases">
        <title>The Natural Products Discovery Center: Release of the First 8490 Sequenced Strains for Exploring Actinobacteria Biosynthetic Diversity.</title>
        <authorList>
            <person name="Kalkreuter E."/>
            <person name="Kautsar S.A."/>
            <person name="Yang D."/>
            <person name="Bader C.D."/>
            <person name="Teijaro C.N."/>
            <person name="Fluegel L."/>
            <person name="Davis C.M."/>
            <person name="Simpson J.R."/>
            <person name="Lauterbach L."/>
            <person name="Steele A.D."/>
            <person name="Gui C."/>
            <person name="Meng S."/>
            <person name="Li G."/>
            <person name="Viehrig K."/>
            <person name="Ye F."/>
            <person name="Su P."/>
            <person name="Kiefer A.F."/>
            <person name="Nichols A."/>
            <person name="Cepeda A.J."/>
            <person name="Yan W."/>
            <person name="Fan B."/>
            <person name="Jiang Y."/>
            <person name="Adhikari A."/>
            <person name="Zheng C.-J."/>
            <person name="Schuster L."/>
            <person name="Cowan T.M."/>
            <person name="Smanski M.J."/>
            <person name="Chevrette M.G."/>
            <person name="De Carvalho L.P.S."/>
            <person name="Shen B."/>
        </authorList>
    </citation>
    <scope>NUCLEOTIDE SEQUENCE [LARGE SCALE GENOMIC DNA]</scope>
    <source>
        <strain evidence="1 2">NPDC057399</strain>
    </source>
</reference>
<comment type="caution">
    <text evidence="1">The sequence shown here is derived from an EMBL/GenBank/DDBJ whole genome shotgun (WGS) entry which is preliminary data.</text>
</comment>
<dbReference type="Proteomes" id="UP001600650">
    <property type="component" value="Unassembled WGS sequence"/>
</dbReference>
<evidence type="ECO:0008006" key="3">
    <source>
        <dbReference type="Google" id="ProtNLM"/>
    </source>
</evidence>
<accession>A0ABW6JPN0</accession>
<protein>
    <recommendedName>
        <fullName evidence="3">GRAM domain-containing protein</fullName>
    </recommendedName>
</protein>
<dbReference type="EMBL" id="JBHVBU010000144">
    <property type="protein sequence ID" value="MFE7967372.1"/>
    <property type="molecule type" value="Genomic_DNA"/>
</dbReference>
<keyword evidence="2" id="KW-1185">Reference proteome</keyword>
<evidence type="ECO:0000313" key="2">
    <source>
        <dbReference type="Proteomes" id="UP001600650"/>
    </source>
</evidence>